<dbReference type="Pfam" id="PF02517">
    <property type="entry name" value="Rce1-like"/>
    <property type="match status" value="1"/>
</dbReference>
<accession>A0ABV6U9I4</accession>
<name>A0ABV6U9I4_9ACTN</name>
<dbReference type="RefSeq" id="WP_394302886.1">
    <property type="nucleotide sequence ID" value="NZ_JBHMQT010000044.1"/>
</dbReference>
<protein>
    <submittedName>
        <fullName evidence="2">Type II CAAX prenyl endopeptidase Rce1 family protein</fullName>
    </submittedName>
</protein>
<dbReference type="InterPro" id="IPR003675">
    <property type="entry name" value="Rce1/LyrA-like_dom"/>
</dbReference>
<dbReference type="PIRSF" id="PIRSF026622">
    <property type="entry name" value="Proteas_026622"/>
    <property type="match status" value="1"/>
</dbReference>
<evidence type="ECO:0000259" key="1">
    <source>
        <dbReference type="Pfam" id="PF02517"/>
    </source>
</evidence>
<dbReference type="EMBL" id="JBHMQT010000044">
    <property type="protein sequence ID" value="MFC0864832.1"/>
    <property type="molecule type" value="Genomic_DNA"/>
</dbReference>
<gene>
    <name evidence="2" type="ORF">ACFHYQ_21290</name>
</gene>
<dbReference type="Proteomes" id="UP001589870">
    <property type="component" value="Unassembled WGS sequence"/>
</dbReference>
<organism evidence="2 3">
    <name type="scientific">Sphaerimonospora cavernae</name>
    <dbReference type="NCBI Taxonomy" id="1740611"/>
    <lineage>
        <taxon>Bacteria</taxon>
        <taxon>Bacillati</taxon>
        <taxon>Actinomycetota</taxon>
        <taxon>Actinomycetes</taxon>
        <taxon>Streptosporangiales</taxon>
        <taxon>Streptosporangiaceae</taxon>
        <taxon>Sphaerimonospora</taxon>
    </lineage>
</organism>
<sequence length="253" mass="25796">MCSLGLLAAANVLNNRVARRWAPLTSAVTTAVLIGLARREGLSLRDLGIEGCGARLGGTLAAGVAAVYAAGVALPRTRPLFLDERALALSRGRLAEEVLLQVPVGTVLLEEVAFRGVLPALLASHGPSGRPLPSRTAAAASAALFGLWHVLPAIDMARANPALSRLASAESSAAPPTAPETVSGAAPGTAQVAVPGAVRLVAGTVLSTGVAGLFFHELRRRGGLLAPSLCHLATNSLGYLAARLARRVDAQRP</sequence>
<evidence type="ECO:0000313" key="3">
    <source>
        <dbReference type="Proteomes" id="UP001589870"/>
    </source>
</evidence>
<keyword evidence="3" id="KW-1185">Reference proteome</keyword>
<dbReference type="InterPro" id="IPR015837">
    <property type="entry name" value="UCP026622_CAAX_protease"/>
</dbReference>
<reference evidence="2 3" key="1">
    <citation type="submission" date="2024-09" db="EMBL/GenBank/DDBJ databases">
        <authorList>
            <person name="Sun Q."/>
            <person name="Mori K."/>
        </authorList>
    </citation>
    <scope>NUCLEOTIDE SEQUENCE [LARGE SCALE GENOMIC DNA]</scope>
    <source>
        <strain evidence="2 3">TBRC 1851</strain>
    </source>
</reference>
<feature type="domain" description="CAAX prenyl protease 2/Lysostaphin resistance protein A-like" evidence="1">
    <location>
        <begin position="100"/>
        <end position="236"/>
    </location>
</feature>
<proteinExistence type="predicted"/>
<evidence type="ECO:0000313" key="2">
    <source>
        <dbReference type="EMBL" id="MFC0864832.1"/>
    </source>
</evidence>
<comment type="caution">
    <text evidence="2">The sequence shown here is derived from an EMBL/GenBank/DDBJ whole genome shotgun (WGS) entry which is preliminary data.</text>
</comment>